<comment type="caution">
    <text evidence="5">The sequence shown here is derived from an EMBL/GenBank/DDBJ whole genome shotgun (WGS) entry which is preliminary data.</text>
</comment>
<gene>
    <name evidence="5" type="ORF">J1C47_11845</name>
</gene>
<keyword evidence="1" id="KW-0677">Repeat</keyword>
<accession>A0ABS3J3T6</accession>
<feature type="compositionally biased region" description="Basic and acidic residues" evidence="4">
    <location>
        <begin position="170"/>
        <end position="186"/>
    </location>
</feature>
<organism evidence="5 6">
    <name type="scientific">Jiella sonneratiae</name>
    <dbReference type="NCBI Taxonomy" id="2816856"/>
    <lineage>
        <taxon>Bacteria</taxon>
        <taxon>Pseudomonadati</taxon>
        <taxon>Pseudomonadota</taxon>
        <taxon>Alphaproteobacteria</taxon>
        <taxon>Hyphomicrobiales</taxon>
        <taxon>Aurantimonadaceae</taxon>
        <taxon>Jiella</taxon>
    </lineage>
</organism>
<dbReference type="SUPFAM" id="SSF48403">
    <property type="entry name" value="Ankyrin repeat"/>
    <property type="match status" value="1"/>
</dbReference>
<dbReference type="InterPro" id="IPR002110">
    <property type="entry name" value="Ankyrin_rpt"/>
</dbReference>
<dbReference type="PROSITE" id="PS50297">
    <property type="entry name" value="ANK_REP_REGION"/>
    <property type="match status" value="3"/>
</dbReference>
<evidence type="ECO:0000313" key="6">
    <source>
        <dbReference type="Proteomes" id="UP000664288"/>
    </source>
</evidence>
<keyword evidence="2 3" id="KW-0040">ANK repeat</keyword>
<proteinExistence type="predicted"/>
<dbReference type="PANTHER" id="PTHR24173">
    <property type="entry name" value="ANKYRIN REPEAT CONTAINING"/>
    <property type="match status" value="1"/>
</dbReference>
<reference evidence="5 6" key="1">
    <citation type="submission" date="2021-03" db="EMBL/GenBank/DDBJ databases">
        <title>Whole genome sequence of Jiella sp. MQZ13P-4.</title>
        <authorList>
            <person name="Tuo L."/>
        </authorList>
    </citation>
    <scope>NUCLEOTIDE SEQUENCE [LARGE SCALE GENOMIC DNA]</scope>
    <source>
        <strain evidence="5 6">MQZ13P-4</strain>
    </source>
</reference>
<dbReference type="Gene3D" id="1.25.40.20">
    <property type="entry name" value="Ankyrin repeat-containing domain"/>
    <property type="match status" value="2"/>
</dbReference>
<dbReference type="InterPro" id="IPR036770">
    <property type="entry name" value="Ankyrin_rpt-contain_sf"/>
</dbReference>
<evidence type="ECO:0000313" key="5">
    <source>
        <dbReference type="EMBL" id="MBO0904336.1"/>
    </source>
</evidence>
<keyword evidence="6" id="KW-1185">Reference proteome</keyword>
<feature type="region of interest" description="Disordered" evidence="4">
    <location>
        <begin position="165"/>
        <end position="186"/>
    </location>
</feature>
<feature type="repeat" description="ANK" evidence="3">
    <location>
        <begin position="113"/>
        <end position="145"/>
    </location>
</feature>
<evidence type="ECO:0000256" key="2">
    <source>
        <dbReference type="ARBA" id="ARBA00023043"/>
    </source>
</evidence>
<feature type="repeat" description="ANK" evidence="3">
    <location>
        <begin position="80"/>
        <end position="112"/>
    </location>
</feature>
<dbReference type="Proteomes" id="UP000664288">
    <property type="component" value="Unassembled WGS sequence"/>
</dbReference>
<evidence type="ECO:0000256" key="1">
    <source>
        <dbReference type="ARBA" id="ARBA00022737"/>
    </source>
</evidence>
<protein>
    <submittedName>
        <fullName evidence="5">Ankyrin repeat domain-containing protein</fullName>
    </submittedName>
</protein>
<evidence type="ECO:0000256" key="4">
    <source>
        <dbReference type="SAM" id="MobiDB-lite"/>
    </source>
</evidence>
<dbReference type="SMART" id="SM00248">
    <property type="entry name" value="ANK"/>
    <property type="match status" value="3"/>
</dbReference>
<feature type="repeat" description="ANK" evidence="3">
    <location>
        <begin position="47"/>
        <end position="79"/>
    </location>
</feature>
<evidence type="ECO:0000256" key="3">
    <source>
        <dbReference type="PROSITE-ProRule" id="PRU00023"/>
    </source>
</evidence>
<sequence length="186" mass="19450">MSELTPEEFAAFQEIATRVFNAARAGEAAELAAFLDAGIPVNLTNEKGDSLLMLASYHGHLDATRILLEKGADPERRNDRGQAPLAGAAFKGEMDIARLLLDHGAAVDGSGDDGRTALMTAAMFDRIAMVELFVERGADIEARAADGVTAEGAARAMGAAKAAERLGALRQDKTASPKERPAAGEA</sequence>
<name>A0ABS3J3T6_9HYPH</name>
<dbReference type="Pfam" id="PF12796">
    <property type="entry name" value="Ank_2"/>
    <property type="match status" value="1"/>
</dbReference>
<dbReference type="PANTHER" id="PTHR24173:SF74">
    <property type="entry name" value="ANKYRIN REPEAT DOMAIN-CONTAINING PROTEIN 16"/>
    <property type="match status" value="1"/>
</dbReference>
<dbReference type="EMBL" id="JAFMPY010000010">
    <property type="protein sequence ID" value="MBO0904336.1"/>
    <property type="molecule type" value="Genomic_DNA"/>
</dbReference>
<dbReference type="RefSeq" id="WP_207350973.1">
    <property type="nucleotide sequence ID" value="NZ_JAFMPY010000010.1"/>
</dbReference>
<dbReference type="PROSITE" id="PS50088">
    <property type="entry name" value="ANK_REPEAT"/>
    <property type="match status" value="3"/>
</dbReference>